<dbReference type="GO" id="GO:0004672">
    <property type="term" value="F:protein kinase activity"/>
    <property type="evidence" value="ECO:0007669"/>
    <property type="project" value="InterPro"/>
</dbReference>
<dbReference type="InterPro" id="IPR011009">
    <property type="entry name" value="Kinase-like_dom_sf"/>
</dbReference>
<dbReference type="Pfam" id="PF07887">
    <property type="entry name" value="Calmodulin_bind"/>
    <property type="match status" value="1"/>
</dbReference>
<dbReference type="SUPFAM" id="SSF56112">
    <property type="entry name" value="Protein kinase-like (PK-like)"/>
    <property type="match status" value="1"/>
</dbReference>
<proteinExistence type="inferred from homology"/>
<dbReference type="InterPro" id="IPR046831">
    <property type="entry name" value="Calmodulin_bind_N"/>
</dbReference>
<dbReference type="Pfam" id="PF20452">
    <property type="entry name" value="Calmod_bind_C"/>
    <property type="match status" value="1"/>
</dbReference>
<evidence type="ECO:0000256" key="5">
    <source>
        <dbReference type="ARBA" id="ARBA00023159"/>
    </source>
</evidence>
<sequence>MHTKRPLPAQAPQAGLVLVPAPKRPHVDAAAGGGVASPRGKRQLRSGMLVLFFVAQVKEEMRYNQRLRRVIRGENAISQQRAIQAFDCVFQKAFDNAFQKHLDPIYRSLQSLNKRTDILSHEVEQIKHSNSNHHANQQYRSKANQESAAITEEVNQEQTAARFVTREAQEGQRVELRFLNKLNPLVFTKEKITAEDGTAIKIAIVRDNQIITSGPLSSARIEILALHGNFYDVVPDNWTESEFDHRIVSSSQGPALGGVCQVKLKNGEASPSDVFFNIPSSKTESGRLIVAAKVHTSDNGGLRIKEAVMMNPVVVQVYRNKLNRSSDRPKLKDEVHRLKGISGKGCRTKWLKDNQINTVEEFVKALNKDEEKIRNECFKLKKDNKLWKDTIKHAKECDLEGNCKLKLYRAEEQHVVLFFNCVHDLVGAKFRDHYVAKDNFSSDQQDAVNRLKKQAYDELDSIGFDHEMKNNYPVMTLSDDGYIPFTDTAQNPPDLHVTFQVQGIAAAEIYHEHELPQAFPNNNNDFGQDFLHGFQGALTQMDHDYAQFGIADMQCYTTRAPEGTSYGGNNMIGPANVPQNVIGDGSMDMFDCYAYIVPDNENQNERPHSSAYPGPAGVRCIIRYPLILAEFLTEQADLKVCQRNQSDMIIEVCCCLGFAANVAQLAGLDVASLVKEIKERVQTVSQNKEDCELLAERAELILDLLGRLQKSKVIEDPDMWKPTERLRSTLRRACEVIEFCRERSCTYRFCKSDHTAKELRKVLKALKFCVTHLTALATIINGDQTTRYFLVQQTPDVVQLQDGVQVPALGLPAQHFKYNDRIVYQGRLNEGLEVAVKRASYVDKIPFHQLENELDLIPKLQHTNIKEGEDSFITGERATKEPLDWPKRSQIVRGIAQGAVYLHKLCEPRIIHGDLKPGNILLDASLKPKICDFGISKALKADADKDCTGVVVGSRGFMAPEYKQGGCLSLQTDVYSFGATLLQIIRGKHISPSSLALSDESRNYGPLNKWAWNLWKDGNLMELIDPSLHDETHAAEIKRWVQIALLCVQQSPEERPSMWDVLLMLSCDSVILPEPKLPAYH</sequence>
<comment type="subcellular location">
    <subcellularLocation>
        <location evidence="1">Nucleus</location>
    </subcellularLocation>
</comment>
<reference evidence="10" key="2">
    <citation type="submission" date="2018-04" db="EMBL/GenBank/DDBJ databases">
        <title>OnivRS2 (Oryza nivara Reference Sequence Version 2).</title>
        <authorList>
            <person name="Zhang J."/>
            <person name="Kudrna D."/>
            <person name="Lee S."/>
            <person name="Talag J."/>
            <person name="Rajasekar S."/>
            <person name="Welchert J."/>
            <person name="Hsing Y.-I."/>
            <person name="Wing R.A."/>
        </authorList>
    </citation>
    <scope>NUCLEOTIDE SEQUENCE [LARGE SCALE GENOMIC DNA]</scope>
    <source>
        <strain evidence="10">SL10</strain>
    </source>
</reference>
<dbReference type="InterPro" id="IPR036537">
    <property type="entry name" value="Adaptor_Cbl_N_dom_sf"/>
</dbReference>
<keyword evidence="3" id="KW-0805">Transcription regulation</keyword>
<dbReference type="FunFam" id="1.10.510.10:FF:001215">
    <property type="entry name" value="Protein kinase domain containing protein, expressed"/>
    <property type="match status" value="1"/>
</dbReference>
<reference evidence="10" key="1">
    <citation type="submission" date="2015-04" db="UniProtKB">
        <authorList>
            <consortium name="EnsemblPlants"/>
        </authorList>
    </citation>
    <scope>IDENTIFICATION</scope>
    <source>
        <strain evidence="10">SL10</strain>
    </source>
</reference>
<dbReference type="Gramene" id="ONIVA11G22350.1">
    <property type="protein sequence ID" value="ONIVA11G22350.1"/>
    <property type="gene ID" value="ONIVA11G22350"/>
</dbReference>
<dbReference type="Pfam" id="PF00069">
    <property type="entry name" value="Pkinase"/>
    <property type="match status" value="1"/>
</dbReference>
<feature type="domain" description="Protein kinase" evidence="9">
    <location>
        <begin position="699"/>
        <end position="1071"/>
    </location>
</feature>
<dbReference type="GO" id="GO:0007166">
    <property type="term" value="P:cell surface receptor signaling pathway"/>
    <property type="evidence" value="ECO:0007669"/>
    <property type="project" value="InterPro"/>
</dbReference>
<feature type="region of interest" description="Disordered" evidence="8">
    <location>
        <begin position="128"/>
        <end position="152"/>
    </location>
</feature>
<dbReference type="InterPro" id="IPR059179">
    <property type="entry name" value="MLKL-like_MCAfunc"/>
</dbReference>
<dbReference type="AlphaFoldDB" id="A0A0E0J588"/>
<evidence type="ECO:0000256" key="2">
    <source>
        <dbReference type="ARBA" id="ARBA00007214"/>
    </source>
</evidence>
<evidence type="ECO:0000259" key="9">
    <source>
        <dbReference type="PROSITE" id="PS50011"/>
    </source>
</evidence>
<dbReference type="CDD" id="cd21037">
    <property type="entry name" value="MLKL_NTD"/>
    <property type="match status" value="1"/>
</dbReference>
<dbReference type="eggNOG" id="ENOG502QSMT">
    <property type="taxonomic scope" value="Eukaryota"/>
</dbReference>
<keyword evidence="7" id="KW-0539">Nucleus</keyword>
<dbReference type="Pfam" id="PF20451">
    <property type="entry name" value="Calmod_bind_M"/>
    <property type="match status" value="1"/>
</dbReference>
<dbReference type="HOGENOM" id="CLU_007766_0_0_1"/>
<dbReference type="PANTHER" id="PTHR31713">
    <property type="entry name" value="OS02G0177800 PROTEIN"/>
    <property type="match status" value="1"/>
</dbReference>
<dbReference type="Gene3D" id="1.20.930.20">
    <property type="entry name" value="Adaptor protein Cbl, N-terminal domain"/>
    <property type="match status" value="1"/>
</dbReference>
<dbReference type="GO" id="GO:0043565">
    <property type="term" value="F:sequence-specific DNA binding"/>
    <property type="evidence" value="ECO:0007669"/>
    <property type="project" value="TreeGrafter"/>
</dbReference>
<dbReference type="GO" id="GO:0003700">
    <property type="term" value="F:DNA-binding transcription factor activity"/>
    <property type="evidence" value="ECO:0007669"/>
    <property type="project" value="TreeGrafter"/>
</dbReference>
<dbReference type="InterPro" id="IPR008271">
    <property type="entry name" value="Ser/Thr_kinase_AS"/>
</dbReference>
<comment type="similarity">
    <text evidence="2">Belongs to the plant ACBP60 protein family.</text>
</comment>
<dbReference type="PROSITE" id="PS50011">
    <property type="entry name" value="PROTEIN_KINASE_DOM"/>
    <property type="match status" value="1"/>
</dbReference>
<evidence type="ECO:0000313" key="10">
    <source>
        <dbReference type="EnsemblPlants" id="ONIVA11G22350.1"/>
    </source>
</evidence>
<organism evidence="10">
    <name type="scientific">Oryza nivara</name>
    <name type="common">Indian wild rice</name>
    <name type="synonym">Oryza sativa f. spontanea</name>
    <dbReference type="NCBI Taxonomy" id="4536"/>
    <lineage>
        <taxon>Eukaryota</taxon>
        <taxon>Viridiplantae</taxon>
        <taxon>Streptophyta</taxon>
        <taxon>Embryophyta</taxon>
        <taxon>Tracheophyta</taxon>
        <taxon>Spermatophyta</taxon>
        <taxon>Magnoliopsida</taxon>
        <taxon>Liliopsida</taxon>
        <taxon>Poales</taxon>
        <taxon>Poaceae</taxon>
        <taxon>BOP clade</taxon>
        <taxon>Oryzoideae</taxon>
        <taxon>Oryzeae</taxon>
        <taxon>Oryzinae</taxon>
        <taxon>Oryza</taxon>
    </lineage>
</organism>
<evidence type="ECO:0000256" key="1">
    <source>
        <dbReference type="ARBA" id="ARBA00004123"/>
    </source>
</evidence>
<evidence type="ECO:0000256" key="6">
    <source>
        <dbReference type="ARBA" id="ARBA00023163"/>
    </source>
</evidence>
<evidence type="ECO:0000256" key="4">
    <source>
        <dbReference type="ARBA" id="ARBA00023125"/>
    </source>
</evidence>
<feature type="compositionally biased region" description="Polar residues" evidence="8">
    <location>
        <begin position="128"/>
        <end position="148"/>
    </location>
</feature>
<accession>A0A0E0J588</accession>
<evidence type="ECO:0000313" key="11">
    <source>
        <dbReference type="Proteomes" id="UP000006591"/>
    </source>
</evidence>
<dbReference type="SMART" id="SM00220">
    <property type="entry name" value="S_TKc"/>
    <property type="match status" value="1"/>
</dbReference>
<dbReference type="InterPro" id="IPR012416">
    <property type="entry name" value="CBP60"/>
</dbReference>
<dbReference type="GO" id="GO:0005524">
    <property type="term" value="F:ATP binding"/>
    <property type="evidence" value="ECO:0007669"/>
    <property type="project" value="InterPro"/>
</dbReference>
<protein>
    <recommendedName>
        <fullName evidence="9">Protein kinase domain-containing protein</fullName>
    </recommendedName>
</protein>
<dbReference type="GO" id="GO:0005516">
    <property type="term" value="F:calmodulin binding"/>
    <property type="evidence" value="ECO:0007669"/>
    <property type="project" value="InterPro"/>
</dbReference>
<evidence type="ECO:0000256" key="8">
    <source>
        <dbReference type="SAM" id="MobiDB-lite"/>
    </source>
</evidence>
<evidence type="ECO:0000256" key="3">
    <source>
        <dbReference type="ARBA" id="ARBA00023015"/>
    </source>
</evidence>
<dbReference type="InterPro" id="IPR046830">
    <property type="entry name" value="Calmod_bind_M"/>
</dbReference>
<dbReference type="InterPro" id="IPR046829">
    <property type="entry name" value="Calmod_bind_C"/>
</dbReference>
<evidence type="ECO:0000256" key="7">
    <source>
        <dbReference type="ARBA" id="ARBA00023242"/>
    </source>
</evidence>
<keyword evidence="5" id="KW-0010">Activator</keyword>
<name>A0A0E0J588_ORYNI</name>
<dbReference type="Gene3D" id="1.10.510.10">
    <property type="entry name" value="Transferase(Phosphotransferase) domain 1"/>
    <property type="match status" value="1"/>
</dbReference>
<keyword evidence="11" id="KW-1185">Reference proteome</keyword>
<keyword evidence="6" id="KW-0804">Transcription</keyword>
<dbReference type="InterPro" id="IPR000719">
    <property type="entry name" value="Prot_kinase_dom"/>
</dbReference>
<dbReference type="Proteomes" id="UP000006591">
    <property type="component" value="Chromosome 11"/>
</dbReference>
<dbReference type="GO" id="GO:0005634">
    <property type="term" value="C:nucleus"/>
    <property type="evidence" value="ECO:0007669"/>
    <property type="project" value="UniProtKB-SubCell"/>
</dbReference>
<dbReference type="STRING" id="4536.A0A0E0J588"/>
<keyword evidence="4" id="KW-0238">DNA-binding</keyword>
<dbReference type="PANTHER" id="PTHR31713:SF10">
    <property type="entry name" value="EXPRESSED PROTEIN"/>
    <property type="match status" value="1"/>
</dbReference>
<dbReference type="PROSITE" id="PS00108">
    <property type="entry name" value="PROTEIN_KINASE_ST"/>
    <property type="match status" value="1"/>
</dbReference>
<dbReference type="GO" id="GO:0080142">
    <property type="term" value="P:regulation of salicylic acid biosynthetic process"/>
    <property type="evidence" value="ECO:0007669"/>
    <property type="project" value="TreeGrafter"/>
</dbReference>
<dbReference type="EnsemblPlants" id="ONIVA11G22350.1">
    <property type="protein sequence ID" value="ONIVA11G22350.1"/>
    <property type="gene ID" value="ONIVA11G22350"/>
</dbReference>